<dbReference type="AlphaFoldDB" id="A0A364Y925"/>
<feature type="transmembrane region" description="Helical" evidence="4">
    <location>
        <begin position="101"/>
        <end position="123"/>
    </location>
</feature>
<name>A0A364Y925_9BACT</name>
<keyword evidence="7" id="KW-1185">Reference proteome</keyword>
<dbReference type="OrthoDB" id="5492415at2"/>
<feature type="transmembrane region" description="Helical" evidence="4">
    <location>
        <begin position="143"/>
        <end position="165"/>
    </location>
</feature>
<evidence type="ECO:0000256" key="4">
    <source>
        <dbReference type="SAM" id="Phobius"/>
    </source>
</evidence>
<dbReference type="InterPro" id="IPR018062">
    <property type="entry name" value="HTH_AraC-typ_CS"/>
</dbReference>
<dbReference type="InterPro" id="IPR009057">
    <property type="entry name" value="Homeodomain-like_sf"/>
</dbReference>
<dbReference type="PRINTS" id="PR00032">
    <property type="entry name" value="HTHARAC"/>
</dbReference>
<feature type="transmembrane region" description="Helical" evidence="4">
    <location>
        <begin position="6"/>
        <end position="28"/>
    </location>
</feature>
<keyword evidence="4" id="KW-0472">Membrane</keyword>
<proteinExistence type="predicted"/>
<dbReference type="Proteomes" id="UP000251889">
    <property type="component" value="Unassembled WGS sequence"/>
</dbReference>
<dbReference type="EMBL" id="QMFY01000001">
    <property type="protein sequence ID" value="RAW02869.1"/>
    <property type="molecule type" value="Genomic_DNA"/>
</dbReference>
<evidence type="ECO:0000313" key="6">
    <source>
        <dbReference type="EMBL" id="RAW02869.1"/>
    </source>
</evidence>
<keyword evidence="4" id="KW-1133">Transmembrane helix</keyword>
<protein>
    <recommendedName>
        <fullName evidence="5">HTH araC/xylS-type domain-containing protein</fullName>
    </recommendedName>
</protein>
<feature type="transmembrane region" description="Helical" evidence="4">
    <location>
        <begin position="68"/>
        <end position="89"/>
    </location>
</feature>
<evidence type="ECO:0000256" key="1">
    <source>
        <dbReference type="ARBA" id="ARBA00023015"/>
    </source>
</evidence>
<dbReference type="GO" id="GO:0003700">
    <property type="term" value="F:DNA-binding transcription factor activity"/>
    <property type="evidence" value="ECO:0007669"/>
    <property type="project" value="InterPro"/>
</dbReference>
<dbReference type="InterPro" id="IPR018060">
    <property type="entry name" value="HTH_AraC"/>
</dbReference>
<dbReference type="PANTHER" id="PTHR43280:SF29">
    <property type="entry name" value="ARAC-FAMILY TRANSCRIPTIONAL REGULATOR"/>
    <property type="match status" value="1"/>
</dbReference>
<reference evidence="6 7" key="1">
    <citation type="submission" date="2018-06" db="EMBL/GenBank/DDBJ databases">
        <title>Chryseolinea flavus sp. nov., a member of the phylum Bacteroidetes isolated from soil.</title>
        <authorList>
            <person name="Li Y."/>
            <person name="Wang J."/>
        </authorList>
    </citation>
    <scope>NUCLEOTIDE SEQUENCE [LARGE SCALE GENOMIC DNA]</scope>
    <source>
        <strain evidence="6 7">SDU1-6</strain>
    </source>
</reference>
<dbReference type="Pfam" id="PF12833">
    <property type="entry name" value="HTH_18"/>
    <property type="match status" value="1"/>
</dbReference>
<gene>
    <name evidence="6" type="ORF">DQQ10_01810</name>
</gene>
<keyword evidence="4" id="KW-0812">Transmembrane</keyword>
<evidence type="ECO:0000313" key="7">
    <source>
        <dbReference type="Proteomes" id="UP000251889"/>
    </source>
</evidence>
<comment type="caution">
    <text evidence="6">The sequence shown here is derived from an EMBL/GenBank/DDBJ whole genome shotgun (WGS) entry which is preliminary data.</text>
</comment>
<keyword evidence="1" id="KW-0805">Transcription regulation</keyword>
<evidence type="ECO:0000256" key="2">
    <source>
        <dbReference type="ARBA" id="ARBA00023125"/>
    </source>
</evidence>
<dbReference type="Gene3D" id="1.10.10.60">
    <property type="entry name" value="Homeodomain-like"/>
    <property type="match status" value="1"/>
</dbReference>
<feature type="transmembrane region" description="Helical" evidence="4">
    <location>
        <begin position="186"/>
        <end position="208"/>
    </location>
</feature>
<evidence type="ECO:0000259" key="5">
    <source>
        <dbReference type="PROSITE" id="PS01124"/>
    </source>
</evidence>
<dbReference type="SMART" id="SM00342">
    <property type="entry name" value="HTH_ARAC"/>
    <property type="match status" value="1"/>
</dbReference>
<dbReference type="InterPro" id="IPR020449">
    <property type="entry name" value="Tscrpt_reg_AraC-type_HTH"/>
</dbReference>
<sequence>MQLNFTWINLLILFGALQALIFTIVLLFQKRHPGHKFLAAFVFAFAYNGFETFNWSSGLDQHFLFFDMFGFIVIYLIGPSLYLYVCKLVDAEIYFSRKQIFLHYSIPLFQFVSRLGIIAYHILWINKIIISDVTSMQLVNIVWFYAEPLSVIVFVSYYVVTILKFKKYKQNHAAKLNTKEKQITSNWIMSLMISMGILAVAWPITVLAPDVFEVSFGSHYYPIELALVVFSYWIVFYGFHKVKMISSKLTTAARSNAVDDNKVAAYLSRLINCMEVEKLYLDPDLTIHKVSSHTGIHVKIISTVLNQHSQVNFNDFVNSYRVKDVRDRLINPDNQHLTISGMAIDAGFNSQATFQRVFKSTTGMTPREYMISHAAKTTHIA</sequence>
<dbReference type="PANTHER" id="PTHR43280">
    <property type="entry name" value="ARAC-FAMILY TRANSCRIPTIONAL REGULATOR"/>
    <property type="match status" value="1"/>
</dbReference>
<accession>A0A364Y925</accession>
<evidence type="ECO:0000256" key="3">
    <source>
        <dbReference type="ARBA" id="ARBA00023163"/>
    </source>
</evidence>
<dbReference type="GO" id="GO:0043565">
    <property type="term" value="F:sequence-specific DNA binding"/>
    <property type="evidence" value="ECO:0007669"/>
    <property type="project" value="InterPro"/>
</dbReference>
<organism evidence="6 7">
    <name type="scientific">Pseudochryseolinea flava</name>
    <dbReference type="NCBI Taxonomy" id="2059302"/>
    <lineage>
        <taxon>Bacteria</taxon>
        <taxon>Pseudomonadati</taxon>
        <taxon>Bacteroidota</taxon>
        <taxon>Cytophagia</taxon>
        <taxon>Cytophagales</taxon>
        <taxon>Fulvivirgaceae</taxon>
        <taxon>Pseudochryseolinea</taxon>
    </lineage>
</organism>
<feature type="transmembrane region" description="Helical" evidence="4">
    <location>
        <begin position="220"/>
        <end position="239"/>
    </location>
</feature>
<dbReference type="RefSeq" id="WP_112745084.1">
    <property type="nucleotide sequence ID" value="NZ_QMFY01000001.1"/>
</dbReference>
<keyword evidence="3" id="KW-0804">Transcription</keyword>
<feature type="domain" description="HTH araC/xylS-type" evidence="5">
    <location>
        <begin position="261"/>
        <end position="372"/>
    </location>
</feature>
<keyword evidence="2" id="KW-0238">DNA-binding</keyword>
<dbReference type="PROSITE" id="PS01124">
    <property type="entry name" value="HTH_ARAC_FAMILY_2"/>
    <property type="match status" value="1"/>
</dbReference>
<dbReference type="SUPFAM" id="SSF46689">
    <property type="entry name" value="Homeodomain-like"/>
    <property type="match status" value="1"/>
</dbReference>
<dbReference type="PROSITE" id="PS00041">
    <property type="entry name" value="HTH_ARAC_FAMILY_1"/>
    <property type="match status" value="1"/>
</dbReference>